<evidence type="ECO:0000256" key="1">
    <source>
        <dbReference type="SAM" id="Phobius"/>
    </source>
</evidence>
<evidence type="ECO:0000313" key="3">
    <source>
        <dbReference type="Proteomes" id="UP001397290"/>
    </source>
</evidence>
<keyword evidence="1" id="KW-0472">Membrane</keyword>
<feature type="non-terminal residue" evidence="2">
    <location>
        <position position="103"/>
    </location>
</feature>
<feature type="transmembrane region" description="Helical" evidence="1">
    <location>
        <begin position="53"/>
        <end position="75"/>
    </location>
</feature>
<evidence type="ECO:0000313" key="2">
    <source>
        <dbReference type="EMBL" id="KAK8141381.1"/>
    </source>
</evidence>
<keyword evidence="3" id="KW-1185">Reference proteome</keyword>
<dbReference type="Proteomes" id="UP001397290">
    <property type="component" value="Unassembled WGS sequence"/>
</dbReference>
<protein>
    <submittedName>
        <fullName evidence="2">Uncharacterized protein</fullName>
    </submittedName>
</protein>
<organism evidence="2 3">
    <name type="scientific">Beauveria asiatica</name>
    <dbReference type="NCBI Taxonomy" id="1069075"/>
    <lineage>
        <taxon>Eukaryota</taxon>
        <taxon>Fungi</taxon>
        <taxon>Dikarya</taxon>
        <taxon>Ascomycota</taxon>
        <taxon>Pezizomycotina</taxon>
        <taxon>Sordariomycetes</taxon>
        <taxon>Hypocreomycetidae</taxon>
        <taxon>Hypocreales</taxon>
        <taxon>Cordycipitaceae</taxon>
        <taxon>Beauveria</taxon>
    </lineage>
</organism>
<dbReference type="EMBL" id="JAAHCF010001007">
    <property type="protein sequence ID" value="KAK8141381.1"/>
    <property type="molecule type" value="Genomic_DNA"/>
</dbReference>
<keyword evidence="1" id="KW-1133">Transmembrane helix</keyword>
<dbReference type="AlphaFoldDB" id="A0AAW0RH99"/>
<comment type="caution">
    <text evidence="2">The sequence shown here is derived from an EMBL/GenBank/DDBJ whole genome shotgun (WGS) entry which is preliminary data.</text>
</comment>
<sequence length="103" mass="11400">MAFVANATAAIDAKSSYKTIIVICVIMSFLSIVVVGARLYLRRKSHCLEADNCMSFSSLLFAVAYSSLCIIRTYGLGLPLSLRLPENLIIYTRVNFAGRPIYQ</sequence>
<gene>
    <name evidence="2" type="ORF">G3M48_000138</name>
</gene>
<reference evidence="2 3" key="1">
    <citation type="submission" date="2020-02" db="EMBL/GenBank/DDBJ databases">
        <title>Comparative genomics of the hypocrealean fungal genus Beauvera.</title>
        <authorList>
            <person name="Showalter D.N."/>
            <person name="Bushley K.E."/>
            <person name="Rehner S.A."/>
        </authorList>
    </citation>
    <scope>NUCLEOTIDE SEQUENCE [LARGE SCALE GENOMIC DNA]</scope>
    <source>
        <strain evidence="2 3">ARSEF4384</strain>
    </source>
</reference>
<accession>A0AAW0RH99</accession>
<feature type="transmembrane region" description="Helical" evidence="1">
    <location>
        <begin position="20"/>
        <end position="41"/>
    </location>
</feature>
<keyword evidence="1" id="KW-0812">Transmembrane</keyword>
<proteinExistence type="predicted"/>
<name>A0AAW0RH99_9HYPO</name>